<comment type="caution">
    <text evidence="1">The sequence shown here is derived from an EMBL/GenBank/DDBJ whole genome shotgun (WGS) entry which is preliminary data.</text>
</comment>
<dbReference type="Proteomes" id="UP000024635">
    <property type="component" value="Unassembled WGS sequence"/>
</dbReference>
<proteinExistence type="predicted"/>
<sequence length="69" mass="8089">MEMRMLRWAYGITRLGRVRNEDVRSMFRVAPITAKMREARICWYGHILRSDDSSVAKSAMKTAVEGRRL</sequence>
<keyword evidence="2" id="KW-1185">Reference proteome</keyword>
<dbReference type="EMBL" id="JARK01001454">
    <property type="protein sequence ID" value="EYB99983.1"/>
    <property type="molecule type" value="Genomic_DNA"/>
</dbReference>
<dbReference type="OrthoDB" id="424543at2759"/>
<name>A0A016TAK3_9BILA</name>
<dbReference type="AlphaFoldDB" id="A0A016TAK3"/>
<evidence type="ECO:0000313" key="1">
    <source>
        <dbReference type="EMBL" id="EYB99983.1"/>
    </source>
</evidence>
<protein>
    <recommendedName>
        <fullName evidence="3">Reverse transcriptase domain-containing protein</fullName>
    </recommendedName>
</protein>
<accession>A0A016TAK3</accession>
<organism evidence="1 2">
    <name type="scientific">Ancylostoma ceylanicum</name>
    <dbReference type="NCBI Taxonomy" id="53326"/>
    <lineage>
        <taxon>Eukaryota</taxon>
        <taxon>Metazoa</taxon>
        <taxon>Ecdysozoa</taxon>
        <taxon>Nematoda</taxon>
        <taxon>Chromadorea</taxon>
        <taxon>Rhabditida</taxon>
        <taxon>Rhabditina</taxon>
        <taxon>Rhabditomorpha</taxon>
        <taxon>Strongyloidea</taxon>
        <taxon>Ancylostomatidae</taxon>
        <taxon>Ancylostomatinae</taxon>
        <taxon>Ancylostoma</taxon>
    </lineage>
</organism>
<evidence type="ECO:0008006" key="3">
    <source>
        <dbReference type="Google" id="ProtNLM"/>
    </source>
</evidence>
<reference evidence="2" key="1">
    <citation type="journal article" date="2015" name="Nat. Genet.">
        <title>The genome and transcriptome of the zoonotic hookworm Ancylostoma ceylanicum identify infection-specific gene families.</title>
        <authorList>
            <person name="Schwarz E.M."/>
            <person name="Hu Y."/>
            <person name="Antoshechkin I."/>
            <person name="Miller M.M."/>
            <person name="Sternberg P.W."/>
            <person name="Aroian R.V."/>
        </authorList>
    </citation>
    <scope>NUCLEOTIDE SEQUENCE</scope>
    <source>
        <strain evidence="2">HY135</strain>
    </source>
</reference>
<gene>
    <name evidence="1" type="primary">Acey_s0118.g707</name>
    <name evidence="1" type="ORF">Y032_0118g707</name>
</gene>
<evidence type="ECO:0000313" key="2">
    <source>
        <dbReference type="Proteomes" id="UP000024635"/>
    </source>
</evidence>